<feature type="transmembrane region" description="Helical" evidence="7">
    <location>
        <begin position="228"/>
        <end position="247"/>
    </location>
</feature>
<evidence type="ECO:0000256" key="4">
    <source>
        <dbReference type="ARBA" id="ARBA00022692"/>
    </source>
</evidence>
<dbReference type="AlphaFoldDB" id="A0A1C5AS06"/>
<evidence type="ECO:0000313" key="10">
    <source>
        <dbReference type="EMBL" id="SCF47851.1"/>
    </source>
</evidence>
<dbReference type="InterPro" id="IPR035906">
    <property type="entry name" value="MetI-like_sf"/>
</dbReference>
<keyword evidence="6 7" id="KW-0472">Membrane</keyword>
<dbReference type="PANTHER" id="PTHR43227">
    <property type="entry name" value="BLL4140 PROTEIN"/>
    <property type="match status" value="1"/>
</dbReference>
<evidence type="ECO:0000256" key="1">
    <source>
        <dbReference type="ARBA" id="ARBA00004651"/>
    </source>
</evidence>
<dbReference type="Proteomes" id="UP000198797">
    <property type="component" value="Unassembled WGS sequence"/>
</dbReference>
<dbReference type="PROSITE" id="PS50928">
    <property type="entry name" value="ABC_TM1"/>
    <property type="match status" value="1"/>
</dbReference>
<dbReference type="CDD" id="cd06261">
    <property type="entry name" value="TM_PBP2"/>
    <property type="match status" value="1"/>
</dbReference>
<evidence type="ECO:0000259" key="9">
    <source>
        <dbReference type="PROSITE" id="PS50928"/>
    </source>
</evidence>
<evidence type="ECO:0000256" key="5">
    <source>
        <dbReference type="ARBA" id="ARBA00022989"/>
    </source>
</evidence>
<evidence type="ECO:0000313" key="11">
    <source>
        <dbReference type="Proteomes" id="UP000198797"/>
    </source>
</evidence>
<dbReference type="PANTHER" id="PTHR43227:SF8">
    <property type="entry name" value="DIACETYLCHITOBIOSE UPTAKE SYSTEM PERMEASE PROTEIN DASB"/>
    <property type="match status" value="1"/>
</dbReference>
<feature type="transmembrane region" description="Helical" evidence="7">
    <location>
        <begin position="99"/>
        <end position="122"/>
    </location>
</feature>
<comment type="subcellular location">
    <subcellularLocation>
        <location evidence="1 7">Cell membrane</location>
        <topology evidence="1 7">Multi-pass membrane protein</topology>
    </subcellularLocation>
</comment>
<name>A0A1C5AS06_9ACTN</name>
<dbReference type="SUPFAM" id="SSF161098">
    <property type="entry name" value="MetI-like"/>
    <property type="match status" value="1"/>
</dbReference>
<evidence type="ECO:0000256" key="6">
    <source>
        <dbReference type="ARBA" id="ARBA00023136"/>
    </source>
</evidence>
<keyword evidence="3" id="KW-1003">Cell membrane</keyword>
<feature type="domain" description="ABC transmembrane type-1" evidence="9">
    <location>
        <begin position="97"/>
        <end position="309"/>
    </location>
</feature>
<feature type="transmembrane region" description="Helical" evidence="7">
    <location>
        <begin position="134"/>
        <end position="154"/>
    </location>
</feature>
<dbReference type="STRING" id="121616.GA0070216_12420"/>
<comment type="similarity">
    <text evidence="7">Belongs to the binding-protein-dependent transport system permease family.</text>
</comment>
<evidence type="ECO:0000256" key="3">
    <source>
        <dbReference type="ARBA" id="ARBA00022475"/>
    </source>
</evidence>
<sequence>MGDLMTKPSATPGPVGAGPAVGTPPRRRRRRVDPTARGVLPFALPAVLATAVLVLVPIGYTIWLSVSDRQADGTNSGFLGLANYAEMFDSPQFWSSLKITLFLFVVCLLLETVLGLALGYVMSLDVPGQRIFQGMMLIPAITASVAVGLVWLLIMDPTLGAANQILGAVGIDPVVWLGDPDVAPWAIALVDIWQWTPFMALIISAGIRSLPEEPFEAAALDGASGWRLAWNVGLPLLRPVLTVAMLLRTVDLVRFFDTIYIMTQGGPVNSTNTLNVYGYNAGFVDNQPSYAATLQIALLALVIMIAGLFTWFRQRAAR</sequence>
<dbReference type="OrthoDB" id="9782326at2"/>
<keyword evidence="11" id="KW-1185">Reference proteome</keyword>
<feature type="transmembrane region" description="Helical" evidence="7">
    <location>
        <begin position="38"/>
        <end position="63"/>
    </location>
</feature>
<reference evidence="11" key="1">
    <citation type="submission" date="2016-06" db="EMBL/GenBank/DDBJ databases">
        <authorList>
            <person name="Varghese N."/>
            <person name="Submissions Spin"/>
        </authorList>
    </citation>
    <scope>NUCLEOTIDE SEQUENCE [LARGE SCALE GENOMIC DNA]</scope>
    <source>
        <strain evidence="11">DSM 44100</strain>
    </source>
</reference>
<feature type="transmembrane region" description="Helical" evidence="7">
    <location>
        <begin position="290"/>
        <end position="312"/>
    </location>
</feature>
<keyword evidence="2 7" id="KW-0813">Transport</keyword>
<proteinExistence type="inferred from homology"/>
<feature type="transmembrane region" description="Helical" evidence="7">
    <location>
        <begin position="182"/>
        <end position="207"/>
    </location>
</feature>
<protein>
    <submittedName>
        <fullName evidence="10">Carbohydrate ABC transporter membrane protein 1, CUT1 family</fullName>
    </submittedName>
</protein>
<feature type="region of interest" description="Disordered" evidence="8">
    <location>
        <begin position="1"/>
        <end position="31"/>
    </location>
</feature>
<dbReference type="Pfam" id="PF00528">
    <property type="entry name" value="BPD_transp_1"/>
    <property type="match status" value="1"/>
</dbReference>
<evidence type="ECO:0000256" key="2">
    <source>
        <dbReference type="ARBA" id="ARBA00022448"/>
    </source>
</evidence>
<dbReference type="Gene3D" id="1.10.3720.10">
    <property type="entry name" value="MetI-like"/>
    <property type="match status" value="1"/>
</dbReference>
<keyword evidence="5 7" id="KW-1133">Transmembrane helix</keyword>
<dbReference type="EMBL" id="FMCU01000024">
    <property type="protein sequence ID" value="SCF47851.1"/>
    <property type="molecule type" value="Genomic_DNA"/>
</dbReference>
<evidence type="ECO:0000256" key="8">
    <source>
        <dbReference type="SAM" id="MobiDB-lite"/>
    </source>
</evidence>
<keyword evidence="4 7" id="KW-0812">Transmembrane</keyword>
<dbReference type="GO" id="GO:0005886">
    <property type="term" value="C:plasma membrane"/>
    <property type="evidence" value="ECO:0007669"/>
    <property type="project" value="UniProtKB-SubCell"/>
</dbReference>
<accession>A0A1C5AS06</accession>
<feature type="compositionally biased region" description="Low complexity" evidence="8">
    <location>
        <begin position="10"/>
        <end position="24"/>
    </location>
</feature>
<gene>
    <name evidence="10" type="ORF">GA0070216_12420</name>
</gene>
<dbReference type="InterPro" id="IPR050809">
    <property type="entry name" value="UgpAE/MalFG_permease"/>
</dbReference>
<dbReference type="GO" id="GO:0055085">
    <property type="term" value="P:transmembrane transport"/>
    <property type="evidence" value="ECO:0007669"/>
    <property type="project" value="InterPro"/>
</dbReference>
<dbReference type="InterPro" id="IPR000515">
    <property type="entry name" value="MetI-like"/>
</dbReference>
<evidence type="ECO:0000256" key="7">
    <source>
        <dbReference type="RuleBase" id="RU363032"/>
    </source>
</evidence>
<organism evidence="10 11">
    <name type="scientific">Micromonospora matsumotoense</name>
    <dbReference type="NCBI Taxonomy" id="121616"/>
    <lineage>
        <taxon>Bacteria</taxon>
        <taxon>Bacillati</taxon>
        <taxon>Actinomycetota</taxon>
        <taxon>Actinomycetes</taxon>
        <taxon>Micromonosporales</taxon>
        <taxon>Micromonosporaceae</taxon>
        <taxon>Micromonospora</taxon>
    </lineage>
</organism>